<dbReference type="EMBL" id="BDSP01000206">
    <property type="protein sequence ID" value="GAX24142.1"/>
    <property type="molecule type" value="Genomic_DNA"/>
</dbReference>
<reference evidence="2 3" key="1">
    <citation type="journal article" date="2015" name="Plant Cell">
        <title>Oil accumulation by the oleaginous diatom Fistulifera solaris as revealed by the genome and transcriptome.</title>
        <authorList>
            <person name="Tanaka T."/>
            <person name="Maeda Y."/>
            <person name="Veluchamy A."/>
            <person name="Tanaka M."/>
            <person name="Abida H."/>
            <person name="Marechal E."/>
            <person name="Bowler C."/>
            <person name="Muto M."/>
            <person name="Sunaga Y."/>
            <person name="Tanaka M."/>
            <person name="Yoshino T."/>
            <person name="Taniguchi T."/>
            <person name="Fukuda Y."/>
            <person name="Nemoto M."/>
            <person name="Matsumoto M."/>
            <person name="Wong P.S."/>
            <person name="Aburatani S."/>
            <person name="Fujibuchi W."/>
        </authorList>
    </citation>
    <scope>NUCLEOTIDE SEQUENCE [LARGE SCALE GENOMIC DNA]</scope>
    <source>
        <strain evidence="2 3">JPCC DA0580</strain>
    </source>
</reference>
<accession>A0A1Z5KDE4</accession>
<sequence>MTEVRGKNENEEEGKSVVSISLDSEFFSLITTQEDLTSRSDSCVTKPGIINTSFPDYSSSCNDLLDSLITDDQMSSNHVDIRTDIDLLWQQKKELEKALREAKQKGLWTKAQPMQKSQYIHRPVLPRNERKWDADTCDRFQLRPIRVKTNDSVLKEIAMHREELRAAVYRAKGFNDAIGKDATRKGSENITKPIHARQSDRKRGKDIRHVRSNQRKHSSNRAQQRASAKAPDEGFSKSAGLIMSAMMWVSRSSWWGATPSDQATQIRIPPPNRRI</sequence>
<organism evidence="2 3">
    <name type="scientific">Fistulifera solaris</name>
    <name type="common">Oleaginous diatom</name>
    <dbReference type="NCBI Taxonomy" id="1519565"/>
    <lineage>
        <taxon>Eukaryota</taxon>
        <taxon>Sar</taxon>
        <taxon>Stramenopiles</taxon>
        <taxon>Ochrophyta</taxon>
        <taxon>Bacillariophyta</taxon>
        <taxon>Bacillariophyceae</taxon>
        <taxon>Bacillariophycidae</taxon>
        <taxon>Naviculales</taxon>
        <taxon>Naviculaceae</taxon>
        <taxon>Fistulifera</taxon>
    </lineage>
</organism>
<name>A0A1Z5KDE4_FISSO</name>
<evidence type="ECO:0000256" key="1">
    <source>
        <dbReference type="SAM" id="MobiDB-lite"/>
    </source>
</evidence>
<proteinExistence type="predicted"/>
<protein>
    <submittedName>
        <fullName evidence="2">Uncharacterized protein</fullName>
    </submittedName>
</protein>
<evidence type="ECO:0000313" key="3">
    <source>
        <dbReference type="Proteomes" id="UP000198406"/>
    </source>
</evidence>
<comment type="caution">
    <text evidence="2">The sequence shown here is derived from an EMBL/GenBank/DDBJ whole genome shotgun (WGS) entry which is preliminary data.</text>
</comment>
<keyword evidence="3" id="KW-1185">Reference proteome</keyword>
<dbReference type="Proteomes" id="UP000198406">
    <property type="component" value="Unassembled WGS sequence"/>
</dbReference>
<dbReference type="AlphaFoldDB" id="A0A1Z5KDE4"/>
<gene>
    <name evidence="2" type="ORF">FisN_9Hh395</name>
</gene>
<feature type="region of interest" description="Disordered" evidence="1">
    <location>
        <begin position="179"/>
        <end position="234"/>
    </location>
</feature>
<feature type="compositionally biased region" description="Basic and acidic residues" evidence="1">
    <location>
        <begin position="197"/>
        <end position="209"/>
    </location>
</feature>
<dbReference type="InParanoid" id="A0A1Z5KDE4"/>
<evidence type="ECO:0000313" key="2">
    <source>
        <dbReference type="EMBL" id="GAX24142.1"/>
    </source>
</evidence>
<feature type="compositionally biased region" description="Basic residues" evidence="1">
    <location>
        <begin position="210"/>
        <end position="219"/>
    </location>
</feature>